<evidence type="ECO:0000313" key="1">
    <source>
        <dbReference type="EMBL" id="KKN53589.1"/>
    </source>
</evidence>
<gene>
    <name evidence="1" type="ORF">LCGC14_0600850</name>
</gene>
<sequence length="160" mass="18744">MWTHFWDMHSGGGTKEPPYYHIFIEAEEDEAKQVFYNRFGHNPDRISCTCCGEDYSITSKESLAQLTGYHRGCRSLEVPKDPKTHLLMNDDPVIKTHLYLEENEKIPKGYKLSQNYPLIRKHMSLEKYCELSTILVIKSDEIKDEERIGDIPEQGYIWVD</sequence>
<comment type="caution">
    <text evidence="1">The sequence shown here is derived from an EMBL/GenBank/DDBJ whole genome shotgun (WGS) entry which is preliminary data.</text>
</comment>
<organism evidence="1">
    <name type="scientific">marine sediment metagenome</name>
    <dbReference type="NCBI Taxonomy" id="412755"/>
    <lineage>
        <taxon>unclassified sequences</taxon>
        <taxon>metagenomes</taxon>
        <taxon>ecological metagenomes</taxon>
    </lineage>
</organism>
<protein>
    <submittedName>
        <fullName evidence="1">Uncharacterized protein</fullName>
    </submittedName>
</protein>
<dbReference type="AlphaFoldDB" id="A0A0F9RFB0"/>
<name>A0A0F9RFB0_9ZZZZ</name>
<proteinExistence type="predicted"/>
<dbReference type="EMBL" id="LAZR01000964">
    <property type="protein sequence ID" value="KKN53589.1"/>
    <property type="molecule type" value="Genomic_DNA"/>
</dbReference>
<accession>A0A0F9RFB0</accession>
<reference evidence="1" key="1">
    <citation type="journal article" date="2015" name="Nature">
        <title>Complex archaea that bridge the gap between prokaryotes and eukaryotes.</title>
        <authorList>
            <person name="Spang A."/>
            <person name="Saw J.H."/>
            <person name="Jorgensen S.L."/>
            <person name="Zaremba-Niedzwiedzka K."/>
            <person name="Martijn J."/>
            <person name="Lind A.E."/>
            <person name="van Eijk R."/>
            <person name="Schleper C."/>
            <person name="Guy L."/>
            <person name="Ettema T.J."/>
        </authorList>
    </citation>
    <scope>NUCLEOTIDE SEQUENCE</scope>
</reference>